<dbReference type="PANTHER" id="PTHR19959">
    <property type="entry name" value="KINESIN LIGHT CHAIN"/>
    <property type="match status" value="1"/>
</dbReference>
<dbReference type="InterPro" id="IPR016032">
    <property type="entry name" value="Sig_transdc_resp-reg_C-effctor"/>
</dbReference>
<evidence type="ECO:0000256" key="1">
    <source>
        <dbReference type="SAM" id="Coils"/>
    </source>
</evidence>
<dbReference type="InterPro" id="IPR011990">
    <property type="entry name" value="TPR-like_helical_dom_sf"/>
</dbReference>
<dbReference type="GO" id="GO:0006355">
    <property type="term" value="P:regulation of DNA-templated transcription"/>
    <property type="evidence" value="ECO:0007669"/>
    <property type="project" value="InterPro"/>
</dbReference>
<dbReference type="PANTHER" id="PTHR19959:SF119">
    <property type="entry name" value="FUNGAL LIPASE-LIKE DOMAIN-CONTAINING PROTEIN"/>
    <property type="match status" value="1"/>
</dbReference>
<dbReference type="PROSITE" id="PS50005">
    <property type="entry name" value="TPR"/>
    <property type="match status" value="3"/>
</dbReference>
<reference evidence="4" key="1">
    <citation type="submission" date="2019-08" db="EMBL/GenBank/DDBJ databases">
        <authorList>
            <person name="Kucharzyk K."/>
            <person name="Murdoch R.W."/>
            <person name="Higgins S."/>
            <person name="Loffler F."/>
        </authorList>
    </citation>
    <scope>NUCLEOTIDE SEQUENCE</scope>
</reference>
<dbReference type="InterPro" id="IPR000792">
    <property type="entry name" value="Tscrpt_reg_LuxR_C"/>
</dbReference>
<proteinExistence type="predicted"/>
<keyword evidence="2" id="KW-0472">Membrane</keyword>
<dbReference type="SUPFAM" id="SSF48452">
    <property type="entry name" value="TPR-like"/>
    <property type="match status" value="2"/>
</dbReference>
<organism evidence="4">
    <name type="scientific">bioreactor metagenome</name>
    <dbReference type="NCBI Taxonomy" id="1076179"/>
    <lineage>
        <taxon>unclassified sequences</taxon>
        <taxon>metagenomes</taxon>
        <taxon>ecological metagenomes</taxon>
    </lineage>
</organism>
<feature type="domain" description="HTH luxR-type" evidence="3">
    <location>
        <begin position="597"/>
        <end position="654"/>
    </location>
</feature>
<dbReference type="Gene3D" id="1.10.10.10">
    <property type="entry name" value="Winged helix-like DNA-binding domain superfamily/Winged helix DNA-binding domain"/>
    <property type="match status" value="1"/>
</dbReference>
<sequence length="657" mass="74462">MIAQTPGIDSLKSILENHTAKDTARVNLLNKIGYAVYSRDAEASRNYAAESFLLATELGYAKGKAESLWLQGITCIQQDPGNAMGLFEKALEIATQTGNHDGIAKYTNAVGTVYGMTGRDSLAVECYMKAISIARQVKASGELGKYLSNLSQAYNRMGRTEQALEGYNEALKVLTAINDSSNIATCYNSLGNIYTSQGNYPFALECFHNGLKIREEMQDLNAISKSLVSIGSIYFAQKDFSRAMEYNQKVVEIASKSGHKHALAGGLLNIGLIYLQTKDHKALEYFNKALGISEDLKIIPLKISILQNIGQYYLNELKYEKALEHLYQALDLSETADKKSTISSSKLRIAQVYHSKNDYSRTLEYAIPGLELAQELKMIETEKDLHQLLSDVYAKTNQYKSAYIHSNQFKMLSDSIFNEQNIRQIAELEFTYKFDQEKQAIALEQNKKDAIEASKRKLQYVIIIFLAVCFGISSLLAVYIHRLYRFRNRANQAIRDLELEKKRLLEKEIERINLELEQNRKSLTATSLKLIQNSERDAGNVRRLESVLDGTSPEGRKILLSIISDIKRMSRSSNWNEFELLFQKVHKSFYDGLNDKFPDLTANERKLCAFLKLNMSSKDIANITFQSEEALKKARQRLRQKLGIDRDTNLVVFLQNI</sequence>
<comment type="caution">
    <text evidence="4">The sequence shown here is derived from an EMBL/GenBank/DDBJ whole genome shotgun (WGS) entry which is preliminary data.</text>
</comment>
<evidence type="ECO:0000313" key="4">
    <source>
        <dbReference type="EMBL" id="MPM40673.1"/>
    </source>
</evidence>
<dbReference type="InterPro" id="IPR019734">
    <property type="entry name" value="TPR_rpt"/>
</dbReference>
<evidence type="ECO:0000259" key="3">
    <source>
        <dbReference type="SMART" id="SM00421"/>
    </source>
</evidence>
<keyword evidence="2" id="KW-1133">Transmembrane helix</keyword>
<protein>
    <submittedName>
        <fullName evidence="4">Photosystem I assembly protein Ycf3</fullName>
    </submittedName>
</protein>
<dbReference type="InterPro" id="IPR036388">
    <property type="entry name" value="WH-like_DNA-bd_sf"/>
</dbReference>
<feature type="transmembrane region" description="Helical" evidence="2">
    <location>
        <begin position="458"/>
        <end position="480"/>
    </location>
</feature>
<feature type="coiled-coil region" evidence="1">
    <location>
        <begin position="487"/>
        <end position="526"/>
    </location>
</feature>
<evidence type="ECO:0000256" key="2">
    <source>
        <dbReference type="SAM" id="Phobius"/>
    </source>
</evidence>
<keyword evidence="1" id="KW-0175">Coiled coil</keyword>
<dbReference type="Pfam" id="PF13424">
    <property type="entry name" value="TPR_12"/>
    <property type="match status" value="3"/>
</dbReference>
<dbReference type="EMBL" id="VSSQ01009087">
    <property type="protein sequence ID" value="MPM40673.1"/>
    <property type="molecule type" value="Genomic_DNA"/>
</dbReference>
<dbReference type="SMART" id="SM00421">
    <property type="entry name" value="HTH_LUXR"/>
    <property type="match status" value="1"/>
</dbReference>
<dbReference type="SUPFAM" id="SSF46894">
    <property type="entry name" value="C-terminal effector domain of the bipartite response regulators"/>
    <property type="match status" value="1"/>
</dbReference>
<dbReference type="SMART" id="SM00028">
    <property type="entry name" value="TPR"/>
    <property type="match status" value="7"/>
</dbReference>
<dbReference type="AlphaFoldDB" id="A0A644ZPS3"/>
<accession>A0A644ZPS3</accession>
<dbReference type="Gene3D" id="1.25.40.10">
    <property type="entry name" value="Tetratricopeptide repeat domain"/>
    <property type="match status" value="3"/>
</dbReference>
<gene>
    <name evidence="4" type="primary">ycf3_22</name>
    <name evidence="4" type="ORF">SDC9_87319</name>
</gene>
<dbReference type="GO" id="GO:0003677">
    <property type="term" value="F:DNA binding"/>
    <property type="evidence" value="ECO:0007669"/>
    <property type="project" value="InterPro"/>
</dbReference>
<keyword evidence="2" id="KW-0812">Transmembrane</keyword>
<name>A0A644ZPS3_9ZZZZ</name>